<dbReference type="Gene3D" id="3.30.70.790">
    <property type="entry name" value="UreE, C-terminal domain"/>
    <property type="match status" value="1"/>
</dbReference>
<reference evidence="8 9" key="1">
    <citation type="submission" date="2024-02" db="EMBL/GenBank/DDBJ databases">
        <title>New especies of Spiribacter isolated from saline water.</title>
        <authorList>
            <person name="Leon M.J."/>
            <person name="De La Haba R."/>
            <person name="Sanchez-Porro C."/>
            <person name="Ventosa A."/>
        </authorList>
    </citation>
    <scope>NUCLEOTIDE SEQUENCE [LARGE SCALE GENOMIC DNA]</scope>
    <source>
        <strain evidence="9">ag22IC6-390</strain>
    </source>
</reference>
<name>A0ABV3TFU4_9GAMM</name>
<dbReference type="RefSeq" id="WP_367959516.1">
    <property type="nucleotide sequence ID" value="NZ_JBAKFK010000004.1"/>
</dbReference>
<comment type="function">
    <text evidence="5">Involved in urease metallocenter assembly. Binds nickel. Probably functions as a nickel donor during metallocenter assembly.</text>
</comment>
<comment type="caution">
    <text evidence="8">The sequence shown here is derived from an EMBL/GenBank/DDBJ whole genome shotgun (WGS) entry which is preliminary data.</text>
</comment>
<dbReference type="SUPFAM" id="SSF69737">
    <property type="entry name" value="Urease metallochaperone UreE, C-terminal domain"/>
    <property type="match status" value="1"/>
</dbReference>
<dbReference type="Gene3D" id="2.60.260.20">
    <property type="entry name" value="Urease metallochaperone UreE, N-terminal domain"/>
    <property type="match status" value="1"/>
</dbReference>
<gene>
    <name evidence="5 8" type="primary">ureE</name>
    <name evidence="8" type="ORF">V6X73_08685</name>
</gene>
<protein>
    <recommendedName>
        <fullName evidence="5">Urease accessory protein UreE</fullName>
    </recommendedName>
</protein>
<keyword evidence="2 5" id="KW-0963">Cytoplasm</keyword>
<evidence type="ECO:0000256" key="3">
    <source>
        <dbReference type="ARBA" id="ARBA00022596"/>
    </source>
</evidence>
<dbReference type="Pfam" id="PF02814">
    <property type="entry name" value="UreE_N"/>
    <property type="match status" value="1"/>
</dbReference>
<evidence type="ECO:0000259" key="7">
    <source>
        <dbReference type="SMART" id="SM00988"/>
    </source>
</evidence>
<feature type="region of interest" description="Disordered" evidence="6">
    <location>
        <begin position="137"/>
        <end position="168"/>
    </location>
</feature>
<comment type="subcellular location">
    <subcellularLocation>
        <location evidence="1 5">Cytoplasm</location>
    </subcellularLocation>
</comment>
<dbReference type="InterPro" id="IPR036118">
    <property type="entry name" value="UreE_N_sf"/>
</dbReference>
<dbReference type="Pfam" id="PF05194">
    <property type="entry name" value="UreE_C"/>
    <property type="match status" value="1"/>
</dbReference>
<evidence type="ECO:0000256" key="6">
    <source>
        <dbReference type="SAM" id="MobiDB-lite"/>
    </source>
</evidence>
<dbReference type="HAMAP" id="MF_00822">
    <property type="entry name" value="UreE"/>
    <property type="match status" value="1"/>
</dbReference>
<dbReference type="InterPro" id="IPR012406">
    <property type="entry name" value="UreE"/>
</dbReference>
<keyword evidence="3 5" id="KW-0533">Nickel</keyword>
<feature type="domain" description="UreE urease accessory N-terminal" evidence="7">
    <location>
        <begin position="1"/>
        <end position="68"/>
    </location>
</feature>
<keyword evidence="9" id="KW-1185">Reference proteome</keyword>
<evidence type="ECO:0000256" key="4">
    <source>
        <dbReference type="ARBA" id="ARBA00023186"/>
    </source>
</evidence>
<dbReference type="NCBIfam" id="NF009751">
    <property type="entry name" value="PRK13261.1-1"/>
    <property type="match status" value="1"/>
</dbReference>
<dbReference type="CDD" id="cd00571">
    <property type="entry name" value="UreE"/>
    <property type="match status" value="1"/>
</dbReference>
<sequence length="168" mass="18035">MIALTQRLDDLDDETTIAGALVLTIAQRERTRFRATLDNGQTVVVQLPRGGSVLRPGDYLGDGEGFVVRVEAALESVSTATHPDPWKLLQAAYHLGNRHTPLEIGAGYLRYHHDHVLDGMVEGLGLVVVHENAPFQPESGAYSHGSPDHGSSHGHGHHHASGGVHAPD</sequence>
<keyword evidence="4 5" id="KW-0143">Chaperone</keyword>
<proteinExistence type="inferred from homology"/>
<dbReference type="SMART" id="SM00988">
    <property type="entry name" value="UreE_N"/>
    <property type="match status" value="1"/>
</dbReference>
<dbReference type="InterPro" id="IPR007864">
    <property type="entry name" value="UreE_C_dom"/>
</dbReference>
<dbReference type="InterPro" id="IPR004029">
    <property type="entry name" value="UreE_N"/>
</dbReference>
<evidence type="ECO:0000313" key="9">
    <source>
        <dbReference type="Proteomes" id="UP001556709"/>
    </source>
</evidence>
<dbReference type="EMBL" id="JBAKFM010000004">
    <property type="protein sequence ID" value="MEX0469801.1"/>
    <property type="molecule type" value="Genomic_DNA"/>
</dbReference>
<organism evidence="8 9">
    <name type="scientific">Spiribacter pallidus</name>
    <dbReference type="NCBI Taxonomy" id="1987936"/>
    <lineage>
        <taxon>Bacteria</taxon>
        <taxon>Pseudomonadati</taxon>
        <taxon>Pseudomonadota</taxon>
        <taxon>Gammaproteobacteria</taxon>
        <taxon>Chromatiales</taxon>
        <taxon>Ectothiorhodospiraceae</taxon>
        <taxon>Spiribacter</taxon>
    </lineage>
</organism>
<evidence type="ECO:0000256" key="1">
    <source>
        <dbReference type="ARBA" id="ARBA00004496"/>
    </source>
</evidence>
<accession>A0ABV3TFU4</accession>
<dbReference type="SUPFAM" id="SSF69287">
    <property type="entry name" value="Urease metallochaperone UreE, N-terminal domain"/>
    <property type="match status" value="1"/>
</dbReference>
<evidence type="ECO:0000256" key="5">
    <source>
        <dbReference type="HAMAP-Rule" id="MF_00822"/>
    </source>
</evidence>
<comment type="similarity">
    <text evidence="5">Belongs to the UreE family.</text>
</comment>
<dbReference type="Proteomes" id="UP001556709">
    <property type="component" value="Unassembled WGS sequence"/>
</dbReference>
<evidence type="ECO:0000256" key="2">
    <source>
        <dbReference type="ARBA" id="ARBA00022490"/>
    </source>
</evidence>
<dbReference type="PIRSF" id="PIRSF036402">
    <property type="entry name" value="Ureas_acces_UreE"/>
    <property type="match status" value="1"/>
</dbReference>
<evidence type="ECO:0000313" key="8">
    <source>
        <dbReference type="EMBL" id="MEX0469801.1"/>
    </source>
</evidence>